<evidence type="ECO:0008006" key="4">
    <source>
        <dbReference type="Google" id="ProtNLM"/>
    </source>
</evidence>
<dbReference type="EMBL" id="CAKMRJ010005634">
    <property type="protein sequence ID" value="CAH1448220.1"/>
    <property type="molecule type" value="Genomic_DNA"/>
</dbReference>
<comment type="caution">
    <text evidence="2">The sequence shown here is derived from an EMBL/GenBank/DDBJ whole genome shotgun (WGS) entry which is preliminary data.</text>
</comment>
<name>A0AAU9PDA6_9ASTR</name>
<evidence type="ECO:0000313" key="3">
    <source>
        <dbReference type="Proteomes" id="UP001157418"/>
    </source>
</evidence>
<feature type="signal peptide" evidence="1">
    <location>
        <begin position="1"/>
        <end position="21"/>
    </location>
</feature>
<dbReference type="Proteomes" id="UP001157418">
    <property type="component" value="Unassembled WGS sequence"/>
</dbReference>
<evidence type="ECO:0000313" key="2">
    <source>
        <dbReference type="EMBL" id="CAH1448220.1"/>
    </source>
</evidence>
<keyword evidence="1" id="KW-0732">Signal</keyword>
<evidence type="ECO:0000256" key="1">
    <source>
        <dbReference type="SAM" id="SignalP"/>
    </source>
</evidence>
<organism evidence="2 3">
    <name type="scientific">Lactuca virosa</name>
    <dbReference type="NCBI Taxonomy" id="75947"/>
    <lineage>
        <taxon>Eukaryota</taxon>
        <taxon>Viridiplantae</taxon>
        <taxon>Streptophyta</taxon>
        <taxon>Embryophyta</taxon>
        <taxon>Tracheophyta</taxon>
        <taxon>Spermatophyta</taxon>
        <taxon>Magnoliopsida</taxon>
        <taxon>eudicotyledons</taxon>
        <taxon>Gunneridae</taxon>
        <taxon>Pentapetalae</taxon>
        <taxon>asterids</taxon>
        <taxon>campanulids</taxon>
        <taxon>Asterales</taxon>
        <taxon>Asteraceae</taxon>
        <taxon>Cichorioideae</taxon>
        <taxon>Cichorieae</taxon>
        <taxon>Lactucinae</taxon>
        <taxon>Lactuca</taxon>
    </lineage>
</organism>
<protein>
    <recommendedName>
        <fullName evidence="4">Secreted protein</fullName>
    </recommendedName>
</protein>
<proteinExistence type="predicted"/>
<gene>
    <name evidence="2" type="ORF">LVIROSA_LOCUS33779</name>
</gene>
<sequence>MGLQQSPLMTLCLCLQMPSSAILGLAVTPPWVYSSSHLRLLWELLGRKKQSASVLHPIAIHPLLETPPTPVSLSFFRQIAEPLPASGCSKPPATSLSTCKNEPTCKSLSFE</sequence>
<feature type="chain" id="PRO_5043437553" description="Secreted protein" evidence="1">
    <location>
        <begin position="22"/>
        <end position="111"/>
    </location>
</feature>
<accession>A0AAU9PDA6</accession>
<dbReference type="AlphaFoldDB" id="A0AAU9PDA6"/>
<reference evidence="2 3" key="1">
    <citation type="submission" date="2022-01" db="EMBL/GenBank/DDBJ databases">
        <authorList>
            <person name="Xiong W."/>
            <person name="Schranz E."/>
        </authorList>
    </citation>
    <scope>NUCLEOTIDE SEQUENCE [LARGE SCALE GENOMIC DNA]</scope>
</reference>
<keyword evidence="3" id="KW-1185">Reference proteome</keyword>